<dbReference type="EMBL" id="BJLP01000015">
    <property type="protein sequence ID" value="GEA80717.1"/>
    <property type="molecule type" value="Genomic_DNA"/>
</dbReference>
<accession>A0A4Y3K9S6</accession>
<comment type="caution">
    <text evidence="8">The sequence shown here is derived from an EMBL/GenBank/DDBJ whole genome shotgun (WGS) entry which is preliminary data.</text>
</comment>
<evidence type="ECO:0000313" key="9">
    <source>
        <dbReference type="Proteomes" id="UP000315842"/>
    </source>
</evidence>
<feature type="domain" description="RNA polymerase sigma factor 70 region 4 type 2" evidence="7">
    <location>
        <begin position="117"/>
        <end position="165"/>
    </location>
</feature>
<dbReference type="InterPro" id="IPR007627">
    <property type="entry name" value="RNA_pol_sigma70_r2"/>
</dbReference>
<protein>
    <submittedName>
        <fullName evidence="8">DNA-directed RNA polymerase sigma-70 factor</fullName>
    </submittedName>
</protein>
<feature type="domain" description="RNA polymerase sigma-70 region 2" evidence="6">
    <location>
        <begin position="27"/>
        <end position="86"/>
    </location>
</feature>
<organism evidence="8 9">
    <name type="scientific">Cellulomonas uda</name>
    <dbReference type="NCBI Taxonomy" id="1714"/>
    <lineage>
        <taxon>Bacteria</taxon>
        <taxon>Bacillati</taxon>
        <taxon>Actinomycetota</taxon>
        <taxon>Actinomycetes</taxon>
        <taxon>Micrococcales</taxon>
        <taxon>Cellulomonadaceae</taxon>
        <taxon>Cellulomonas</taxon>
    </lineage>
</organism>
<dbReference type="Gene3D" id="1.10.10.10">
    <property type="entry name" value="Winged helix-like DNA-binding domain superfamily/Winged helix DNA-binding domain"/>
    <property type="match status" value="1"/>
</dbReference>
<dbReference type="InterPro" id="IPR039425">
    <property type="entry name" value="RNA_pol_sigma-70-like"/>
</dbReference>
<dbReference type="Proteomes" id="UP000315842">
    <property type="component" value="Unassembled WGS sequence"/>
</dbReference>
<reference evidence="8 9" key="1">
    <citation type="submission" date="2019-06" db="EMBL/GenBank/DDBJ databases">
        <title>Whole genome shotgun sequence of Cellulomonas uda NBRC 3747.</title>
        <authorList>
            <person name="Hosoyama A."/>
            <person name="Uohara A."/>
            <person name="Ohji S."/>
            <person name="Ichikawa N."/>
        </authorList>
    </citation>
    <scope>NUCLEOTIDE SEQUENCE [LARGE SCALE GENOMIC DNA]</scope>
    <source>
        <strain evidence="8 9">NBRC 3747</strain>
    </source>
</reference>
<dbReference type="PANTHER" id="PTHR43133">
    <property type="entry name" value="RNA POLYMERASE ECF-TYPE SIGMA FACTO"/>
    <property type="match status" value="1"/>
</dbReference>
<dbReference type="SUPFAM" id="SSF88946">
    <property type="entry name" value="Sigma2 domain of RNA polymerase sigma factors"/>
    <property type="match status" value="1"/>
</dbReference>
<dbReference type="GO" id="GO:0016987">
    <property type="term" value="F:sigma factor activity"/>
    <property type="evidence" value="ECO:0007669"/>
    <property type="project" value="UniProtKB-KW"/>
</dbReference>
<dbReference type="GO" id="GO:0006352">
    <property type="term" value="P:DNA-templated transcription initiation"/>
    <property type="evidence" value="ECO:0007669"/>
    <property type="project" value="InterPro"/>
</dbReference>
<dbReference type="GO" id="GO:0000428">
    <property type="term" value="C:DNA-directed RNA polymerase complex"/>
    <property type="evidence" value="ECO:0007669"/>
    <property type="project" value="UniProtKB-KW"/>
</dbReference>
<sequence>MEASDTKGGAVTTEVPAQVEDDLGAFAERHRAKLLRLALGLCRDPDAAEDLVQDTLLRLVTRWPMVRSARSPWAYVRQTMVRVFLSRPNPHHRSLPLIDDVVDHRDAFGEVDELDAAVRRLHQLAPRARAVLTLRYIECLDDAAIADALGTSRVAVRVTAHRALRVLKIDEGT</sequence>
<dbReference type="PANTHER" id="PTHR43133:SF50">
    <property type="entry name" value="ECF RNA POLYMERASE SIGMA FACTOR SIGM"/>
    <property type="match status" value="1"/>
</dbReference>
<dbReference type="NCBIfam" id="TIGR02937">
    <property type="entry name" value="sigma70-ECF"/>
    <property type="match status" value="1"/>
</dbReference>
<dbReference type="InterPro" id="IPR013324">
    <property type="entry name" value="RNA_pol_sigma_r3/r4-like"/>
</dbReference>
<dbReference type="AlphaFoldDB" id="A0A4Y3K9S6"/>
<keyword evidence="2" id="KW-0805">Transcription regulation</keyword>
<dbReference type="SUPFAM" id="SSF88659">
    <property type="entry name" value="Sigma3 and sigma4 domains of RNA polymerase sigma factors"/>
    <property type="match status" value="1"/>
</dbReference>
<evidence type="ECO:0000259" key="7">
    <source>
        <dbReference type="Pfam" id="PF08281"/>
    </source>
</evidence>
<dbReference type="GO" id="GO:0003677">
    <property type="term" value="F:DNA binding"/>
    <property type="evidence" value="ECO:0007669"/>
    <property type="project" value="UniProtKB-KW"/>
</dbReference>
<evidence type="ECO:0000256" key="5">
    <source>
        <dbReference type="ARBA" id="ARBA00023163"/>
    </source>
</evidence>
<keyword evidence="9" id="KW-1185">Reference proteome</keyword>
<evidence type="ECO:0000256" key="2">
    <source>
        <dbReference type="ARBA" id="ARBA00023015"/>
    </source>
</evidence>
<dbReference type="InterPro" id="IPR013249">
    <property type="entry name" value="RNA_pol_sigma70_r4_t2"/>
</dbReference>
<evidence type="ECO:0000256" key="1">
    <source>
        <dbReference type="ARBA" id="ARBA00010641"/>
    </source>
</evidence>
<proteinExistence type="inferred from homology"/>
<dbReference type="CDD" id="cd06171">
    <property type="entry name" value="Sigma70_r4"/>
    <property type="match status" value="1"/>
</dbReference>
<keyword evidence="4" id="KW-0238">DNA-binding</keyword>
<gene>
    <name evidence="8" type="ORF">CUD01_11610</name>
</gene>
<dbReference type="Pfam" id="PF08281">
    <property type="entry name" value="Sigma70_r4_2"/>
    <property type="match status" value="1"/>
</dbReference>
<evidence type="ECO:0000256" key="3">
    <source>
        <dbReference type="ARBA" id="ARBA00023082"/>
    </source>
</evidence>
<dbReference type="InterPro" id="IPR036388">
    <property type="entry name" value="WH-like_DNA-bd_sf"/>
</dbReference>
<dbReference type="InterPro" id="IPR013325">
    <property type="entry name" value="RNA_pol_sigma_r2"/>
</dbReference>
<name>A0A4Y3K9S6_CELUD</name>
<evidence type="ECO:0000313" key="8">
    <source>
        <dbReference type="EMBL" id="GEA80717.1"/>
    </source>
</evidence>
<keyword evidence="3" id="KW-0731">Sigma factor</keyword>
<dbReference type="Gene3D" id="1.10.1740.10">
    <property type="match status" value="1"/>
</dbReference>
<evidence type="ECO:0000259" key="6">
    <source>
        <dbReference type="Pfam" id="PF04542"/>
    </source>
</evidence>
<evidence type="ECO:0000256" key="4">
    <source>
        <dbReference type="ARBA" id="ARBA00023125"/>
    </source>
</evidence>
<keyword evidence="5" id="KW-0804">Transcription</keyword>
<dbReference type="InterPro" id="IPR014284">
    <property type="entry name" value="RNA_pol_sigma-70_dom"/>
</dbReference>
<dbReference type="Pfam" id="PF04542">
    <property type="entry name" value="Sigma70_r2"/>
    <property type="match status" value="1"/>
</dbReference>
<keyword evidence="8" id="KW-0240">DNA-directed RNA polymerase</keyword>
<comment type="similarity">
    <text evidence="1">Belongs to the sigma-70 factor family. ECF subfamily.</text>
</comment>